<feature type="region of interest" description="Disordered" evidence="1">
    <location>
        <begin position="406"/>
        <end position="442"/>
    </location>
</feature>
<name>A0A1Y1JFN2_PLAGO</name>
<gene>
    <name evidence="3" type="ORF">PGO_092600</name>
</gene>
<keyword evidence="4" id="KW-1185">Reference proteome</keyword>
<evidence type="ECO:0000256" key="1">
    <source>
        <dbReference type="SAM" id="MobiDB-lite"/>
    </source>
</evidence>
<evidence type="ECO:0000313" key="4">
    <source>
        <dbReference type="Proteomes" id="UP000195521"/>
    </source>
</evidence>
<evidence type="ECO:0000313" key="3">
    <source>
        <dbReference type="EMBL" id="GAW81060.1"/>
    </source>
</evidence>
<feature type="chain" id="PRO_5012620944" evidence="2">
    <location>
        <begin position="21"/>
        <end position="442"/>
    </location>
</feature>
<protein>
    <submittedName>
        <fullName evidence="3">Parasitophorous vacuolar protein 1</fullName>
    </submittedName>
</protein>
<feature type="region of interest" description="Disordered" evidence="1">
    <location>
        <begin position="181"/>
        <end position="206"/>
    </location>
</feature>
<dbReference type="OMA" id="GICMKFF"/>
<proteinExistence type="predicted"/>
<comment type="caution">
    <text evidence="3">The sequence shown here is derived from an EMBL/GenBank/DDBJ whole genome shotgun (WGS) entry which is preliminary data.</text>
</comment>
<dbReference type="OrthoDB" id="392929at2759"/>
<organism evidence="3 4">
    <name type="scientific">Plasmodium gonderi</name>
    <dbReference type="NCBI Taxonomy" id="77519"/>
    <lineage>
        <taxon>Eukaryota</taxon>
        <taxon>Sar</taxon>
        <taxon>Alveolata</taxon>
        <taxon>Apicomplexa</taxon>
        <taxon>Aconoidasida</taxon>
        <taxon>Haemosporida</taxon>
        <taxon>Plasmodiidae</taxon>
        <taxon>Plasmodium</taxon>
        <taxon>Plasmodium (Plasmodium)</taxon>
    </lineage>
</organism>
<feature type="signal peptide" evidence="2">
    <location>
        <begin position="1"/>
        <end position="20"/>
    </location>
</feature>
<keyword evidence="2" id="KW-0732">Signal</keyword>
<accession>A0A1Y1JFN2</accession>
<sequence length="442" mass="49929">MMKKAALSVLLILLSTYVKCEENEKKLPPEIEFITGKLETPNSDHDKFLQLINGVFTKKDENYKFSFSNNGFKCALNKFDITFNNKTKAMNTLFTSENEQSIKEAAEEYKVRLMLELDNIRTSRGNLKNFKKDFQGICMNFFHELRRKFFHIYRSDEGSTDGDHLNGKGDIMTSEQLAERFESNYDSSQSGDSEAAGTHGKDGNQDLSELIEDDVEDNPDAPNSHQSSYAFSTHTSKKIIFDGNNVIEENESITNDGDDQNDDKLLQGPMTKEKVLTIMLKYSSFNIEGNCTEEDQTKEKPFTVFFTSQMSRNNFSTVCNTNGTNYLRKAQGGNFPFPMDPIKPEDLNRMMADMLKFFENQTEGNAMLLPFLSKMNFMDALGSLGLPQGLDFDKMFNGYLQGNVTTTPSPCCRGSRPNIKRPSTDGGDSTLPPTIDDSNDQN</sequence>
<reference evidence="4" key="1">
    <citation type="submission" date="2017-04" db="EMBL/GenBank/DDBJ databases">
        <title>Plasmodium gonderi genome.</title>
        <authorList>
            <person name="Arisue N."/>
            <person name="Honma H."/>
            <person name="Kawai S."/>
            <person name="Tougan T."/>
            <person name="Tanabe K."/>
            <person name="Horii T."/>
        </authorList>
    </citation>
    <scope>NUCLEOTIDE SEQUENCE [LARGE SCALE GENOMIC DNA]</scope>
    <source>
        <strain evidence="4">ATCC 30045</strain>
    </source>
</reference>
<evidence type="ECO:0000256" key="2">
    <source>
        <dbReference type="SAM" id="SignalP"/>
    </source>
</evidence>
<dbReference type="EMBL" id="BDQF01000010">
    <property type="protein sequence ID" value="GAW81060.1"/>
    <property type="molecule type" value="Genomic_DNA"/>
</dbReference>
<dbReference type="RefSeq" id="XP_028543649.1">
    <property type="nucleotide sequence ID" value="XM_028687848.1"/>
</dbReference>
<dbReference type="Proteomes" id="UP000195521">
    <property type="component" value="Unassembled WGS sequence"/>
</dbReference>
<dbReference type="AlphaFoldDB" id="A0A1Y1JFN2"/>
<dbReference type="GeneID" id="39747778"/>